<sequence>MHPTTMPEGHRQPALFYQGKNVIPDTDASCFDACIGELDWMQTLTPAEALNWSEYLKLEREKKRKEDRKSGGNAKKARWKLELAPGTIVSSKGEALLYLGSRNSRWHCIREPEQGWRGKSIQLDPVPVESEPQLVSFDLIESIADDMRRSGKPEWQSLGDIIIENLRLEQGEEEQCWI</sequence>
<proteinExistence type="predicted"/>
<evidence type="ECO:0000313" key="1">
    <source>
        <dbReference type="EMBL" id="AMK54504.1"/>
    </source>
</evidence>
<organism evidence="1 2">
    <name type="scientific">Faecalibaculum rodentium</name>
    <dbReference type="NCBI Taxonomy" id="1702221"/>
    <lineage>
        <taxon>Bacteria</taxon>
        <taxon>Bacillati</taxon>
        <taxon>Bacillota</taxon>
        <taxon>Erysipelotrichia</taxon>
        <taxon>Erysipelotrichales</taxon>
        <taxon>Erysipelotrichaceae</taxon>
        <taxon>Faecalibaculum</taxon>
    </lineage>
</organism>
<dbReference type="AlphaFoldDB" id="A0A140DV27"/>
<evidence type="ECO:0000313" key="2">
    <source>
        <dbReference type="Proteomes" id="UP000069771"/>
    </source>
</evidence>
<dbReference type="EMBL" id="CP011391">
    <property type="protein sequence ID" value="AMK54504.1"/>
    <property type="molecule type" value="Genomic_DNA"/>
</dbReference>
<dbReference type="Proteomes" id="UP000069771">
    <property type="component" value="Chromosome"/>
</dbReference>
<dbReference type="KEGG" id="fro:AALO17_13700"/>
<name>A0A140DV27_9FIRM</name>
<protein>
    <submittedName>
        <fullName evidence="1">Uncharacterized protein</fullName>
    </submittedName>
</protein>
<accession>A0A140DV27</accession>
<reference evidence="1 2" key="1">
    <citation type="journal article" date="2016" name="Gut Pathog.">
        <title>Whole genome sequencing of "Faecalibaculum rodentium" ALO17, isolated from C57BL/6J laboratory mouse feces.</title>
        <authorList>
            <person name="Lim S."/>
            <person name="Chang D.H."/>
            <person name="Ahn S."/>
            <person name="Kim B.C."/>
        </authorList>
    </citation>
    <scope>NUCLEOTIDE SEQUENCE [LARGE SCALE GENOMIC DNA]</scope>
    <source>
        <strain evidence="1 2">Alo17</strain>
    </source>
</reference>
<keyword evidence="2" id="KW-1185">Reference proteome</keyword>
<gene>
    <name evidence="1" type="ORF">AALO17_13700</name>
</gene>
<dbReference type="STRING" id="1702221.AALO17_13700"/>